<feature type="region of interest" description="Disordered" evidence="1">
    <location>
        <begin position="36"/>
        <end position="72"/>
    </location>
</feature>
<keyword evidence="2" id="KW-0812">Transmembrane</keyword>
<organism evidence="3 4">
    <name type="scientific">Alternaria panax</name>
    <dbReference type="NCBI Taxonomy" id="48097"/>
    <lineage>
        <taxon>Eukaryota</taxon>
        <taxon>Fungi</taxon>
        <taxon>Dikarya</taxon>
        <taxon>Ascomycota</taxon>
        <taxon>Pezizomycotina</taxon>
        <taxon>Dothideomycetes</taxon>
        <taxon>Pleosporomycetidae</taxon>
        <taxon>Pleosporales</taxon>
        <taxon>Pleosporineae</taxon>
        <taxon>Pleosporaceae</taxon>
        <taxon>Alternaria</taxon>
        <taxon>Alternaria sect. Panax</taxon>
    </lineage>
</organism>
<feature type="region of interest" description="Disordered" evidence="1">
    <location>
        <begin position="1"/>
        <end position="21"/>
    </location>
</feature>
<evidence type="ECO:0000256" key="1">
    <source>
        <dbReference type="SAM" id="MobiDB-lite"/>
    </source>
</evidence>
<dbReference type="EMBL" id="JAANER010000007">
    <property type="protein sequence ID" value="KAG9187314.1"/>
    <property type="molecule type" value="Genomic_DNA"/>
</dbReference>
<dbReference type="AlphaFoldDB" id="A0AAD4FBE6"/>
<feature type="compositionally biased region" description="Polar residues" evidence="1">
    <location>
        <begin position="49"/>
        <end position="59"/>
    </location>
</feature>
<evidence type="ECO:0000313" key="4">
    <source>
        <dbReference type="Proteomes" id="UP001199106"/>
    </source>
</evidence>
<keyword evidence="2" id="KW-0472">Membrane</keyword>
<sequence>MASNTNPFLQHAESMQHPPETPDLWNTKESYVFMGTGAHGALPSPNPGPATSSTDSKAPQSFPEHLPYRTPPPSPWTRVWRSRKYMAVGAFCFLVVVGGTIAGAFFLVNVMRTGLFHPGSGANMTNATRTVHVTVTTVVPGMGEGMVPVTETIWSMQETQLSTQWVKPKTTTVPVMPTRPATTG</sequence>
<name>A0AAD4FBE6_9PLEO</name>
<reference evidence="3" key="1">
    <citation type="submission" date="2021-07" db="EMBL/GenBank/DDBJ databases">
        <title>Genome Resource of American Ginseng Black Spot Pathogen Alternaria panax.</title>
        <authorList>
            <person name="Qiu C."/>
            <person name="Wang W."/>
            <person name="Liu Z."/>
        </authorList>
    </citation>
    <scope>NUCLEOTIDE SEQUENCE</scope>
    <source>
        <strain evidence="3">BNCC115425</strain>
    </source>
</reference>
<accession>A0AAD4FBE6</accession>
<evidence type="ECO:0000313" key="3">
    <source>
        <dbReference type="EMBL" id="KAG9187314.1"/>
    </source>
</evidence>
<keyword evidence="2" id="KW-1133">Transmembrane helix</keyword>
<dbReference type="Proteomes" id="UP001199106">
    <property type="component" value="Unassembled WGS sequence"/>
</dbReference>
<keyword evidence="4" id="KW-1185">Reference proteome</keyword>
<proteinExistence type="predicted"/>
<evidence type="ECO:0000256" key="2">
    <source>
        <dbReference type="SAM" id="Phobius"/>
    </source>
</evidence>
<feature type="transmembrane region" description="Helical" evidence="2">
    <location>
        <begin position="85"/>
        <end position="108"/>
    </location>
</feature>
<gene>
    <name evidence="3" type="ORF">G6011_05185</name>
</gene>
<comment type="caution">
    <text evidence="3">The sequence shown here is derived from an EMBL/GenBank/DDBJ whole genome shotgun (WGS) entry which is preliminary data.</text>
</comment>
<protein>
    <submittedName>
        <fullName evidence="3">Uncharacterized protein</fullName>
    </submittedName>
</protein>